<accession>A0A516GWY1</accession>
<gene>
    <name evidence="2" type="ORF">FNB15_01200</name>
</gene>
<evidence type="ECO:0000256" key="1">
    <source>
        <dbReference type="SAM" id="SignalP"/>
    </source>
</evidence>
<dbReference type="Proteomes" id="UP000317496">
    <property type="component" value="Chromosome"/>
</dbReference>
<feature type="chain" id="PRO_5022141581" description="Outer membrane protein assembly factor BamE" evidence="1">
    <location>
        <begin position="20"/>
        <end position="89"/>
    </location>
</feature>
<protein>
    <recommendedName>
        <fullName evidence="4">Outer membrane protein assembly factor BamE</fullName>
    </recommendedName>
</protein>
<evidence type="ECO:0000313" key="2">
    <source>
        <dbReference type="EMBL" id="QDO95975.1"/>
    </source>
</evidence>
<dbReference type="KEGG" id="fer:FNB15_01200"/>
<evidence type="ECO:0008006" key="4">
    <source>
        <dbReference type="Google" id="ProtNLM"/>
    </source>
</evidence>
<feature type="signal peptide" evidence="1">
    <location>
        <begin position="1"/>
        <end position="19"/>
    </location>
</feature>
<reference evidence="2 3" key="1">
    <citation type="submission" date="2019-07" db="EMBL/GenBank/DDBJ databases">
        <title>Genome sequencing for Ferrovibrio sp. K5.</title>
        <authorList>
            <person name="Park S.-J."/>
        </authorList>
    </citation>
    <scope>NUCLEOTIDE SEQUENCE [LARGE SCALE GENOMIC DNA]</scope>
    <source>
        <strain evidence="2 3">K5</strain>
    </source>
</reference>
<organism evidence="2 3">
    <name type="scientific">Ferrovibrio terrae</name>
    <dbReference type="NCBI Taxonomy" id="2594003"/>
    <lineage>
        <taxon>Bacteria</taxon>
        <taxon>Pseudomonadati</taxon>
        <taxon>Pseudomonadota</taxon>
        <taxon>Alphaproteobacteria</taxon>
        <taxon>Rhodospirillales</taxon>
        <taxon>Rhodospirillaceae</taxon>
        <taxon>Ferrovibrio</taxon>
    </lineage>
</organism>
<dbReference type="OrthoDB" id="7365261at2"/>
<dbReference type="PROSITE" id="PS51257">
    <property type="entry name" value="PROKAR_LIPOPROTEIN"/>
    <property type="match status" value="1"/>
</dbReference>
<evidence type="ECO:0000313" key="3">
    <source>
        <dbReference type="Proteomes" id="UP000317496"/>
    </source>
</evidence>
<proteinExistence type="predicted"/>
<name>A0A516GWY1_9PROT</name>
<sequence>MARLARLALMLVLPLALIACGPPSTEEALKKAEPAKTRAALEKALGKPSELQKLGPLEQWTYKTSDGSVTFVIAGDSVTLASGGTTKKQ</sequence>
<keyword evidence="3" id="KW-1185">Reference proteome</keyword>
<dbReference type="AlphaFoldDB" id="A0A516GWY1"/>
<dbReference type="EMBL" id="CP041636">
    <property type="protein sequence ID" value="QDO95975.1"/>
    <property type="molecule type" value="Genomic_DNA"/>
</dbReference>
<dbReference type="RefSeq" id="WP_144066956.1">
    <property type="nucleotide sequence ID" value="NZ_CP041636.1"/>
</dbReference>
<keyword evidence="1" id="KW-0732">Signal</keyword>